<proteinExistence type="inferred from homology"/>
<keyword evidence="3" id="KW-0378">Hydrolase</keyword>
<evidence type="ECO:0000256" key="4">
    <source>
        <dbReference type="ARBA" id="ARBA00022912"/>
    </source>
</evidence>
<protein>
    <recommendedName>
        <fullName evidence="2">protein-tyrosine-phosphatase</fullName>
        <ecNumber evidence="2">3.1.3.48</ecNumber>
    </recommendedName>
</protein>
<dbReference type="Pfam" id="PF01451">
    <property type="entry name" value="LMWPc"/>
    <property type="match status" value="1"/>
</dbReference>
<evidence type="ECO:0000313" key="9">
    <source>
        <dbReference type="Proteomes" id="UP000198814"/>
    </source>
</evidence>
<dbReference type="InterPro" id="IPR036196">
    <property type="entry name" value="Ptyr_pPase_sf"/>
</dbReference>
<evidence type="ECO:0000256" key="6">
    <source>
        <dbReference type="PIRSR" id="PIRSR617867-1"/>
    </source>
</evidence>
<dbReference type="CDD" id="cd16343">
    <property type="entry name" value="LMWPTP"/>
    <property type="match status" value="1"/>
</dbReference>
<sequence length="129" mass="14754">MAEGVFRQAFVEVNNFESRIRSAGLGALVGHPPDPKAIQLMMEKGIDISDHRARQLNQEIIRKSDLILVMELDQKNTIEEIEPTARGKVFRLGEWGGFDIPDPYQKEIHVFEETLILIEQGVSQWIKKL</sequence>
<dbReference type="PANTHER" id="PTHR11717">
    <property type="entry name" value="LOW MOLECULAR WEIGHT PROTEIN TYROSINE PHOSPHATASE"/>
    <property type="match status" value="1"/>
</dbReference>
<dbReference type="GO" id="GO:0004725">
    <property type="term" value="F:protein tyrosine phosphatase activity"/>
    <property type="evidence" value="ECO:0007669"/>
    <property type="project" value="UniProtKB-EC"/>
</dbReference>
<evidence type="ECO:0000259" key="7">
    <source>
        <dbReference type="SMART" id="SM00226"/>
    </source>
</evidence>
<dbReference type="PRINTS" id="PR00719">
    <property type="entry name" value="LMWPTPASE"/>
</dbReference>
<evidence type="ECO:0000256" key="3">
    <source>
        <dbReference type="ARBA" id="ARBA00022801"/>
    </source>
</evidence>
<evidence type="ECO:0000256" key="1">
    <source>
        <dbReference type="ARBA" id="ARBA00011063"/>
    </source>
</evidence>
<dbReference type="InterPro" id="IPR017867">
    <property type="entry name" value="Tyr_phospatase_low_mol_wt"/>
</dbReference>
<accession>A0A1H8PLL9</accession>
<dbReference type="EMBL" id="FODO01000009">
    <property type="protein sequence ID" value="SEO42681.1"/>
    <property type="molecule type" value="Genomic_DNA"/>
</dbReference>
<evidence type="ECO:0000256" key="5">
    <source>
        <dbReference type="ARBA" id="ARBA00051722"/>
    </source>
</evidence>
<comment type="catalytic activity">
    <reaction evidence="5">
        <text>O-phospho-L-tyrosyl-[protein] + H2O = L-tyrosyl-[protein] + phosphate</text>
        <dbReference type="Rhea" id="RHEA:10684"/>
        <dbReference type="Rhea" id="RHEA-COMP:10136"/>
        <dbReference type="Rhea" id="RHEA-COMP:20101"/>
        <dbReference type="ChEBI" id="CHEBI:15377"/>
        <dbReference type="ChEBI" id="CHEBI:43474"/>
        <dbReference type="ChEBI" id="CHEBI:46858"/>
        <dbReference type="ChEBI" id="CHEBI:61978"/>
        <dbReference type="EC" id="3.1.3.48"/>
    </reaction>
</comment>
<dbReference type="Gene3D" id="3.40.50.2300">
    <property type="match status" value="1"/>
</dbReference>
<dbReference type="PANTHER" id="PTHR11717:SF31">
    <property type="entry name" value="LOW MOLECULAR WEIGHT PROTEIN-TYROSINE-PHOSPHATASE ETP-RELATED"/>
    <property type="match status" value="1"/>
</dbReference>
<keyword evidence="4" id="KW-0904">Protein phosphatase</keyword>
<evidence type="ECO:0000256" key="2">
    <source>
        <dbReference type="ARBA" id="ARBA00013064"/>
    </source>
</evidence>
<dbReference type="Proteomes" id="UP000198814">
    <property type="component" value="Unassembled WGS sequence"/>
</dbReference>
<name>A0A1H8PLL9_9PROT</name>
<keyword evidence="9" id="KW-1185">Reference proteome</keyword>
<dbReference type="SMART" id="SM00226">
    <property type="entry name" value="LMWPc"/>
    <property type="match status" value="1"/>
</dbReference>
<dbReference type="EC" id="3.1.3.48" evidence="2"/>
<dbReference type="AlphaFoldDB" id="A0A1H8PLL9"/>
<evidence type="ECO:0000313" key="8">
    <source>
        <dbReference type="EMBL" id="SEO42681.1"/>
    </source>
</evidence>
<dbReference type="STRING" id="42354.SAMN05216333_109127"/>
<dbReference type="InterPro" id="IPR050438">
    <property type="entry name" value="LMW_PTPase"/>
</dbReference>
<comment type="similarity">
    <text evidence="1">Belongs to the low molecular weight phosphotyrosine protein phosphatase family.</text>
</comment>
<feature type="active site" description="Proton donor" evidence="6">
    <location>
        <position position="102"/>
    </location>
</feature>
<dbReference type="InterPro" id="IPR023485">
    <property type="entry name" value="Ptyr_pPase"/>
</dbReference>
<gene>
    <name evidence="8" type="ORF">SAMN05216333_109127</name>
</gene>
<feature type="domain" description="Phosphotyrosine protein phosphatase I" evidence="7">
    <location>
        <begin position="1"/>
        <end position="128"/>
    </location>
</feature>
<organism evidence="8 9">
    <name type="scientific">Nitrosomonas oligotropha</name>
    <dbReference type="NCBI Taxonomy" id="42354"/>
    <lineage>
        <taxon>Bacteria</taxon>
        <taxon>Pseudomonadati</taxon>
        <taxon>Pseudomonadota</taxon>
        <taxon>Betaproteobacteria</taxon>
        <taxon>Nitrosomonadales</taxon>
        <taxon>Nitrosomonadaceae</taxon>
        <taxon>Nitrosomonas</taxon>
    </lineage>
</organism>
<reference evidence="9" key="1">
    <citation type="submission" date="2016-10" db="EMBL/GenBank/DDBJ databases">
        <authorList>
            <person name="Varghese N."/>
            <person name="Submissions S."/>
        </authorList>
    </citation>
    <scope>NUCLEOTIDE SEQUENCE [LARGE SCALE GENOMIC DNA]</scope>
    <source>
        <strain evidence="9">Nm76</strain>
    </source>
</reference>
<dbReference type="SUPFAM" id="SSF52788">
    <property type="entry name" value="Phosphotyrosine protein phosphatases I"/>
    <property type="match status" value="1"/>
</dbReference>